<dbReference type="Proteomes" id="UP000487268">
    <property type="component" value="Unassembled WGS sequence"/>
</dbReference>
<protein>
    <recommendedName>
        <fullName evidence="3">Disease resistance R13L4/SHOC-2-like LRR domain-containing protein</fullName>
    </recommendedName>
</protein>
<gene>
    <name evidence="4" type="ORF">ACRB68_57980</name>
</gene>
<dbReference type="Pfam" id="PF23598">
    <property type="entry name" value="LRR_14"/>
    <property type="match status" value="1"/>
</dbReference>
<sequence>MSISATPESLSYADADARLSGALSAAFESEGESSDYGSVLFFDGDLAVDGDFLDAVNALRSGGGEDDVELIVITGDLTVDGPIALYEDRPGLYVGGRTEAETLEAGDCEIHLHDGAFTHLVYGCYNHGRLRTGTVETPWVIDFDHAMDVHAVGGRWVDNVGAAKNADYVRPGIVEAFVPEVVDAEDRRLDVEAFLDRLRAGLPVLRPGARTAAESAEADVSRSRADRVEHLDLTGRNLKEFPAEVLQMPWLRTLILDGNPIGELPEALGTLTRLEHLSVRNCGLTALPESIGDLVALRVLCVAGNRDTDLDTVEFTLPAAIGRLTALEELDISYLSVSVDTEPGSEWDLPEVSRFVLPDAFGDLATLRKLVADGTDVVFPGSAHGLAAVEEVSMSGGSHYFLRTFPEAVTTFPNLRRLDLSGNYFDTVPDSLLRSTRLEELDLGDSLGLLRDPLPDLGRLPALRVLGFGGNSRRASTPLPSHDFLRELFAMELPGLEELRIGQWQRNTKRRKLKPEHFAGIGTFRRLRIVDLRFNQLNDLPADFDTLPDLAVANLYGNLFPRAVRDRITAAHPTAQIDFE</sequence>
<dbReference type="PANTHER" id="PTHR48051">
    <property type="match status" value="1"/>
</dbReference>
<dbReference type="GO" id="GO:0005737">
    <property type="term" value="C:cytoplasm"/>
    <property type="evidence" value="ECO:0007669"/>
    <property type="project" value="TreeGrafter"/>
</dbReference>
<accession>A0A7K0C2V7</accession>
<dbReference type="PANTHER" id="PTHR48051:SF1">
    <property type="entry name" value="RAS SUPPRESSOR PROTEIN 1"/>
    <property type="match status" value="1"/>
</dbReference>
<dbReference type="InterPro" id="IPR050216">
    <property type="entry name" value="LRR_domain-containing"/>
</dbReference>
<dbReference type="OrthoDB" id="498873at2"/>
<evidence type="ECO:0000313" key="4">
    <source>
        <dbReference type="EMBL" id="MQY07696.1"/>
    </source>
</evidence>
<proteinExistence type="predicted"/>
<organism evidence="4 5">
    <name type="scientific">Actinomadura macrotermitis</name>
    <dbReference type="NCBI Taxonomy" id="2585200"/>
    <lineage>
        <taxon>Bacteria</taxon>
        <taxon>Bacillati</taxon>
        <taxon>Actinomycetota</taxon>
        <taxon>Actinomycetes</taxon>
        <taxon>Streptosporangiales</taxon>
        <taxon>Thermomonosporaceae</taxon>
        <taxon>Actinomadura</taxon>
    </lineage>
</organism>
<keyword evidence="1" id="KW-0433">Leucine-rich repeat</keyword>
<dbReference type="Gene3D" id="3.80.10.10">
    <property type="entry name" value="Ribonuclease Inhibitor"/>
    <property type="match status" value="2"/>
</dbReference>
<name>A0A7K0C2V7_9ACTN</name>
<evidence type="ECO:0000256" key="1">
    <source>
        <dbReference type="ARBA" id="ARBA00022614"/>
    </source>
</evidence>
<dbReference type="SMART" id="SM00369">
    <property type="entry name" value="LRR_TYP"/>
    <property type="match status" value="4"/>
</dbReference>
<keyword evidence="2" id="KW-0677">Repeat</keyword>
<keyword evidence="5" id="KW-1185">Reference proteome</keyword>
<evidence type="ECO:0000259" key="3">
    <source>
        <dbReference type="Pfam" id="PF23598"/>
    </source>
</evidence>
<feature type="domain" description="Disease resistance R13L4/SHOC-2-like LRR" evidence="3">
    <location>
        <begin position="247"/>
        <end position="473"/>
    </location>
</feature>
<dbReference type="InterPro" id="IPR055414">
    <property type="entry name" value="LRR_R13L4/SHOC2-like"/>
</dbReference>
<reference evidence="4 5" key="1">
    <citation type="submission" date="2019-10" db="EMBL/GenBank/DDBJ databases">
        <title>Actinomadura rubteroloni sp. nov. and Actinomadura macrotermitis sp. nov., isolated from the gut of fungus growing-termite Macrotermes natalensis.</title>
        <authorList>
            <person name="Benndorf R."/>
            <person name="Martin K."/>
            <person name="Kuefner M."/>
            <person name="De Beer W."/>
            <person name="Kaster A.-K."/>
            <person name="Vollmers J."/>
            <person name="Poulsen M."/>
            <person name="Beemelmanns C."/>
        </authorList>
    </citation>
    <scope>NUCLEOTIDE SEQUENCE [LARGE SCALE GENOMIC DNA]</scope>
    <source>
        <strain evidence="4 5">RB68</strain>
    </source>
</reference>
<evidence type="ECO:0000256" key="2">
    <source>
        <dbReference type="ARBA" id="ARBA00022737"/>
    </source>
</evidence>
<dbReference type="InterPro" id="IPR032675">
    <property type="entry name" value="LRR_dom_sf"/>
</dbReference>
<dbReference type="EMBL" id="WEGH01000004">
    <property type="protein sequence ID" value="MQY07696.1"/>
    <property type="molecule type" value="Genomic_DNA"/>
</dbReference>
<dbReference type="SUPFAM" id="SSF52058">
    <property type="entry name" value="L domain-like"/>
    <property type="match status" value="1"/>
</dbReference>
<dbReference type="RefSeq" id="WP_153538125.1">
    <property type="nucleotide sequence ID" value="NZ_WEGH01000004.1"/>
</dbReference>
<dbReference type="InterPro" id="IPR003591">
    <property type="entry name" value="Leu-rich_rpt_typical-subtyp"/>
</dbReference>
<dbReference type="AlphaFoldDB" id="A0A7K0C2V7"/>
<comment type="caution">
    <text evidence="4">The sequence shown here is derived from an EMBL/GenBank/DDBJ whole genome shotgun (WGS) entry which is preliminary data.</text>
</comment>
<evidence type="ECO:0000313" key="5">
    <source>
        <dbReference type="Proteomes" id="UP000487268"/>
    </source>
</evidence>